<dbReference type="Pfam" id="PF01725">
    <property type="entry name" value="Ham1p_like"/>
    <property type="match status" value="1"/>
</dbReference>
<evidence type="ECO:0000256" key="9">
    <source>
        <dbReference type="ARBA" id="ARBA00052017"/>
    </source>
</evidence>
<dbReference type="GO" id="GO:0035870">
    <property type="term" value="F:dITP diphosphatase activity"/>
    <property type="evidence" value="ECO:0007669"/>
    <property type="project" value="UniProtKB-UniRule"/>
</dbReference>
<dbReference type="PANTHER" id="PTHR11067">
    <property type="entry name" value="INOSINE TRIPHOSPHATE PYROPHOSPHATASE/HAM1 PROTEIN"/>
    <property type="match status" value="1"/>
</dbReference>
<feature type="binding site" evidence="10">
    <location>
        <position position="189"/>
    </location>
    <ligand>
        <name>substrate</name>
    </ligand>
</feature>
<comment type="subunit">
    <text evidence="2 10">Homodimer.</text>
</comment>
<feature type="binding site" evidence="10">
    <location>
        <begin position="194"/>
        <end position="195"/>
    </location>
    <ligand>
        <name>substrate</name>
    </ligand>
</feature>
<dbReference type="GO" id="GO:0009117">
    <property type="term" value="P:nucleotide metabolic process"/>
    <property type="evidence" value="ECO:0007669"/>
    <property type="project" value="UniProtKB-KW"/>
</dbReference>
<evidence type="ECO:0000256" key="7">
    <source>
        <dbReference type="ARBA" id="ARBA00023080"/>
    </source>
</evidence>
<evidence type="ECO:0000256" key="1">
    <source>
        <dbReference type="ARBA" id="ARBA00008023"/>
    </source>
</evidence>
<evidence type="ECO:0000256" key="6">
    <source>
        <dbReference type="ARBA" id="ARBA00022842"/>
    </source>
</evidence>
<accession>A0AAU4K2V2</accession>
<dbReference type="GO" id="GO:0005829">
    <property type="term" value="C:cytosol"/>
    <property type="evidence" value="ECO:0007669"/>
    <property type="project" value="TreeGrafter"/>
</dbReference>
<dbReference type="FunFam" id="3.90.950.10:FF:000001">
    <property type="entry name" value="dITP/XTP pyrophosphatase"/>
    <property type="match status" value="1"/>
</dbReference>
<feature type="binding site" evidence="10">
    <location>
        <position position="74"/>
    </location>
    <ligand>
        <name>Mg(2+)</name>
        <dbReference type="ChEBI" id="CHEBI:18420"/>
    </ligand>
</feature>
<dbReference type="AlphaFoldDB" id="A0AAU4K2V2"/>
<keyword evidence="13" id="KW-1185">Reference proteome</keyword>
<comment type="caution">
    <text evidence="10">Lacks conserved residue(s) required for the propagation of feature annotation.</text>
</comment>
<dbReference type="GO" id="GO:0046872">
    <property type="term" value="F:metal ion binding"/>
    <property type="evidence" value="ECO:0007669"/>
    <property type="project" value="UniProtKB-KW"/>
</dbReference>
<evidence type="ECO:0000313" key="13">
    <source>
        <dbReference type="Proteomes" id="UP001432128"/>
    </source>
</evidence>
<feature type="region of interest" description="Disordered" evidence="11">
    <location>
        <begin position="168"/>
        <end position="193"/>
    </location>
</feature>
<dbReference type="GO" id="GO:0017111">
    <property type="term" value="F:ribonucleoside triphosphate phosphatase activity"/>
    <property type="evidence" value="ECO:0007669"/>
    <property type="project" value="InterPro"/>
</dbReference>
<dbReference type="Gene3D" id="3.90.950.10">
    <property type="match status" value="1"/>
</dbReference>
<dbReference type="InterPro" id="IPR020922">
    <property type="entry name" value="dITP/XTP_pyrophosphatase"/>
</dbReference>
<feature type="binding site" evidence="10">
    <location>
        <position position="75"/>
    </location>
    <ligand>
        <name>substrate</name>
    </ligand>
</feature>
<dbReference type="PANTHER" id="PTHR11067:SF9">
    <property type="entry name" value="INOSINE TRIPHOSPHATE PYROPHOSPHATASE"/>
    <property type="match status" value="1"/>
</dbReference>
<evidence type="ECO:0000256" key="3">
    <source>
        <dbReference type="ARBA" id="ARBA00022723"/>
    </source>
</evidence>
<evidence type="ECO:0000313" key="12">
    <source>
        <dbReference type="EMBL" id="WUM20314.1"/>
    </source>
</evidence>
<keyword evidence="4 10" id="KW-0547">Nucleotide-binding</keyword>
<comment type="function">
    <text evidence="10">Pyrophosphatase that catalyzes the hydrolysis of nucleoside triphosphates to their monophosphate derivatives, with a high preference for the non-canonical purine nucleotides XTP (xanthosine triphosphate), dITP (deoxyinosine triphosphate) and ITP. Seems to function as a house-cleaning enzyme that removes non-canonical purine nucleotides from the nucleotide pool, thus preventing their incorporation into DNA/RNA and avoiding chromosomal lesions.</text>
</comment>
<dbReference type="EMBL" id="CP108021">
    <property type="protein sequence ID" value="WUM20314.1"/>
    <property type="molecule type" value="Genomic_DNA"/>
</dbReference>
<dbReference type="KEGG" id="whr:OG579_00130"/>
<dbReference type="GO" id="GO:0036220">
    <property type="term" value="F:ITP diphosphatase activity"/>
    <property type="evidence" value="ECO:0007669"/>
    <property type="project" value="UniProtKB-UniRule"/>
</dbReference>
<dbReference type="InterPro" id="IPR002637">
    <property type="entry name" value="RdgB/HAM1"/>
</dbReference>
<comment type="similarity">
    <text evidence="1 10">Belongs to the HAM1 NTPase family.</text>
</comment>
<dbReference type="RefSeq" id="WP_045822323.1">
    <property type="nucleotide sequence ID" value="NZ_CP108021.1"/>
</dbReference>
<keyword evidence="3 10" id="KW-0479">Metal-binding</keyword>
<comment type="catalytic activity">
    <reaction evidence="9 10">
        <text>XTP + H2O = XMP + diphosphate + H(+)</text>
        <dbReference type="Rhea" id="RHEA:28610"/>
        <dbReference type="ChEBI" id="CHEBI:15377"/>
        <dbReference type="ChEBI" id="CHEBI:15378"/>
        <dbReference type="ChEBI" id="CHEBI:33019"/>
        <dbReference type="ChEBI" id="CHEBI:57464"/>
        <dbReference type="ChEBI" id="CHEBI:61314"/>
        <dbReference type="EC" id="3.6.1.66"/>
    </reaction>
</comment>
<feature type="binding site" evidence="10">
    <location>
        <begin position="9"/>
        <end position="14"/>
    </location>
    <ligand>
        <name>substrate</name>
    </ligand>
</feature>
<dbReference type="InterPro" id="IPR029001">
    <property type="entry name" value="ITPase-like_fam"/>
</dbReference>
<dbReference type="GO" id="GO:0036222">
    <property type="term" value="F:XTP diphosphatase activity"/>
    <property type="evidence" value="ECO:0007669"/>
    <property type="project" value="UniProtKB-UniRule"/>
</dbReference>
<dbReference type="SUPFAM" id="SSF52972">
    <property type="entry name" value="ITPase-like"/>
    <property type="match status" value="1"/>
</dbReference>
<name>A0AAU4K2V2_9NOCA</name>
<evidence type="ECO:0000256" key="5">
    <source>
        <dbReference type="ARBA" id="ARBA00022801"/>
    </source>
</evidence>
<keyword evidence="5 10" id="KW-0378">Hydrolase</keyword>
<proteinExistence type="inferred from homology"/>
<evidence type="ECO:0000256" key="8">
    <source>
        <dbReference type="ARBA" id="ARBA00051875"/>
    </source>
</evidence>
<dbReference type="EC" id="3.6.1.66" evidence="10"/>
<comment type="cofactor">
    <cofactor evidence="10">
        <name>Mg(2+)</name>
        <dbReference type="ChEBI" id="CHEBI:18420"/>
    </cofactor>
    <text evidence="10">Binds 1 Mg(2+) ion per subunit.</text>
</comment>
<evidence type="ECO:0000256" key="2">
    <source>
        <dbReference type="ARBA" id="ARBA00011738"/>
    </source>
</evidence>
<dbReference type="HAMAP" id="MF_01405">
    <property type="entry name" value="Non_canon_purine_NTPase"/>
    <property type="match status" value="1"/>
</dbReference>
<comment type="catalytic activity">
    <reaction evidence="8 10">
        <text>dITP + H2O = dIMP + diphosphate + H(+)</text>
        <dbReference type="Rhea" id="RHEA:28342"/>
        <dbReference type="ChEBI" id="CHEBI:15377"/>
        <dbReference type="ChEBI" id="CHEBI:15378"/>
        <dbReference type="ChEBI" id="CHEBI:33019"/>
        <dbReference type="ChEBI" id="CHEBI:61194"/>
        <dbReference type="ChEBI" id="CHEBI:61382"/>
        <dbReference type="EC" id="3.6.1.66"/>
    </reaction>
</comment>
<reference evidence="12 13" key="1">
    <citation type="submission" date="2022-10" db="EMBL/GenBank/DDBJ databases">
        <title>The complete genomes of actinobacterial strains from the NBC collection.</title>
        <authorList>
            <person name="Joergensen T.S."/>
            <person name="Alvarez Arevalo M."/>
            <person name="Sterndorff E.B."/>
            <person name="Faurdal D."/>
            <person name="Vuksanovic O."/>
            <person name="Mourched A.-S."/>
            <person name="Charusanti P."/>
            <person name="Shaw S."/>
            <person name="Blin K."/>
            <person name="Weber T."/>
        </authorList>
    </citation>
    <scope>NUCLEOTIDE SEQUENCE [LARGE SCALE GENOMIC DNA]</scope>
    <source>
        <strain evidence="12 13">NBC_00319</strain>
    </source>
</reference>
<dbReference type="CDD" id="cd00515">
    <property type="entry name" value="HAM1"/>
    <property type="match status" value="1"/>
</dbReference>
<gene>
    <name evidence="12" type="ORF">OG579_00130</name>
</gene>
<protein>
    <recommendedName>
        <fullName evidence="10">dITP/XTP pyrophosphatase</fullName>
        <ecNumber evidence="10">3.6.1.66</ecNumber>
    </recommendedName>
    <alternativeName>
        <fullName evidence="10">Non-canonical purine NTP pyrophosphatase</fullName>
    </alternativeName>
    <alternativeName>
        <fullName evidence="10">Non-standard purine NTP pyrophosphatase</fullName>
    </alternativeName>
    <alternativeName>
        <fullName evidence="10">Nucleoside-triphosphate diphosphatase</fullName>
    </alternativeName>
    <alternativeName>
        <fullName evidence="10">Nucleoside-triphosphate pyrophosphatase</fullName>
        <shortName evidence="10">NTPase</shortName>
    </alternativeName>
</protein>
<keyword evidence="6 10" id="KW-0460">Magnesium</keyword>
<evidence type="ECO:0000256" key="11">
    <source>
        <dbReference type="SAM" id="MobiDB-lite"/>
    </source>
</evidence>
<dbReference type="GO" id="GO:0000166">
    <property type="term" value="F:nucleotide binding"/>
    <property type="evidence" value="ECO:0007669"/>
    <property type="project" value="UniProtKB-KW"/>
</dbReference>
<comment type="catalytic activity">
    <reaction evidence="10">
        <text>ITP + H2O = IMP + diphosphate + H(+)</text>
        <dbReference type="Rhea" id="RHEA:29399"/>
        <dbReference type="ChEBI" id="CHEBI:15377"/>
        <dbReference type="ChEBI" id="CHEBI:15378"/>
        <dbReference type="ChEBI" id="CHEBI:33019"/>
        <dbReference type="ChEBI" id="CHEBI:58053"/>
        <dbReference type="ChEBI" id="CHEBI:61402"/>
        <dbReference type="EC" id="3.6.1.66"/>
    </reaction>
</comment>
<evidence type="ECO:0000256" key="10">
    <source>
        <dbReference type="HAMAP-Rule" id="MF_01405"/>
    </source>
</evidence>
<dbReference type="Proteomes" id="UP001432128">
    <property type="component" value="Chromosome"/>
</dbReference>
<keyword evidence="7 10" id="KW-0546">Nucleotide metabolism</keyword>
<feature type="binding site" evidence="10">
    <location>
        <begin position="157"/>
        <end position="160"/>
    </location>
    <ligand>
        <name>substrate</name>
    </ligand>
</feature>
<evidence type="ECO:0000256" key="4">
    <source>
        <dbReference type="ARBA" id="ARBA00022741"/>
    </source>
</evidence>
<feature type="active site" description="Proton acceptor" evidence="10">
    <location>
        <position position="74"/>
    </location>
</feature>
<dbReference type="GO" id="GO:0009146">
    <property type="term" value="P:purine nucleoside triphosphate catabolic process"/>
    <property type="evidence" value="ECO:0007669"/>
    <property type="project" value="UniProtKB-UniRule"/>
</dbReference>
<organism evidence="12 13">
    <name type="scientific">Williamsia herbipolensis</name>
    <dbReference type="NCBI Taxonomy" id="1603258"/>
    <lineage>
        <taxon>Bacteria</taxon>
        <taxon>Bacillati</taxon>
        <taxon>Actinomycetota</taxon>
        <taxon>Actinomycetes</taxon>
        <taxon>Mycobacteriales</taxon>
        <taxon>Nocardiaceae</taxon>
        <taxon>Williamsia</taxon>
    </lineage>
</organism>
<sequence>MPITLLLASRNAKKLTELRRLVATEGIDGVTVVGLDEVPSFPEAPEIGATFEENALAKAVDGCAATGLACLADDSGLEVDALNGMPGVLSARWAGRHGDDDANLQLLLGQMGDVPDGRRGGAFVSACALVTPQGAQTVVRGEWRGRVVRAPLGDNGFGYDPIFVPDEDDLTPPGSVAGRTAAQLSPAEKDGLSHRSRALARLLPTLRSLDG</sequence>